<proteinExistence type="predicted"/>
<accession>A0A6G1IR54</accession>
<reference evidence="1" key="1">
    <citation type="journal article" date="2020" name="Stud. Mycol.">
        <title>101 Dothideomycetes genomes: a test case for predicting lifestyles and emergence of pathogens.</title>
        <authorList>
            <person name="Haridas S."/>
            <person name="Albert R."/>
            <person name="Binder M."/>
            <person name="Bloem J."/>
            <person name="Labutti K."/>
            <person name="Salamov A."/>
            <person name="Andreopoulos B."/>
            <person name="Baker S."/>
            <person name="Barry K."/>
            <person name="Bills G."/>
            <person name="Bluhm B."/>
            <person name="Cannon C."/>
            <person name="Castanera R."/>
            <person name="Culley D."/>
            <person name="Daum C."/>
            <person name="Ezra D."/>
            <person name="Gonzalez J."/>
            <person name="Henrissat B."/>
            <person name="Kuo A."/>
            <person name="Liang C."/>
            <person name="Lipzen A."/>
            <person name="Lutzoni F."/>
            <person name="Magnuson J."/>
            <person name="Mondo S."/>
            <person name="Nolan M."/>
            <person name="Ohm R."/>
            <person name="Pangilinan J."/>
            <person name="Park H.-J."/>
            <person name="Ramirez L."/>
            <person name="Alfaro M."/>
            <person name="Sun H."/>
            <person name="Tritt A."/>
            <person name="Yoshinaga Y."/>
            <person name="Zwiers L.-H."/>
            <person name="Turgeon B."/>
            <person name="Goodwin S."/>
            <person name="Spatafora J."/>
            <person name="Crous P."/>
            <person name="Grigoriev I."/>
        </authorList>
    </citation>
    <scope>NUCLEOTIDE SEQUENCE</scope>
    <source>
        <strain evidence="1">CBS 122367</strain>
    </source>
</reference>
<name>A0A6G1IR54_9PLEO</name>
<dbReference type="Proteomes" id="UP000799291">
    <property type="component" value="Unassembled WGS sequence"/>
</dbReference>
<evidence type="ECO:0000313" key="2">
    <source>
        <dbReference type="Proteomes" id="UP000799291"/>
    </source>
</evidence>
<protein>
    <recommendedName>
        <fullName evidence="3">JmjC domain-containing protein</fullName>
    </recommendedName>
</protein>
<organism evidence="1 2">
    <name type="scientific">Lentithecium fluviatile CBS 122367</name>
    <dbReference type="NCBI Taxonomy" id="1168545"/>
    <lineage>
        <taxon>Eukaryota</taxon>
        <taxon>Fungi</taxon>
        <taxon>Dikarya</taxon>
        <taxon>Ascomycota</taxon>
        <taxon>Pezizomycotina</taxon>
        <taxon>Dothideomycetes</taxon>
        <taxon>Pleosporomycetidae</taxon>
        <taxon>Pleosporales</taxon>
        <taxon>Massarineae</taxon>
        <taxon>Lentitheciaceae</taxon>
        <taxon>Lentithecium</taxon>
    </lineage>
</organism>
<keyword evidence="2" id="KW-1185">Reference proteome</keyword>
<dbReference type="OrthoDB" id="4161428at2759"/>
<evidence type="ECO:0000313" key="1">
    <source>
        <dbReference type="EMBL" id="KAF2680635.1"/>
    </source>
</evidence>
<dbReference type="EMBL" id="MU005595">
    <property type="protein sequence ID" value="KAF2680635.1"/>
    <property type="molecule type" value="Genomic_DNA"/>
</dbReference>
<sequence>MNGGKEDREFQQLIHFPSFSSLEIFFIQPPGTVHAPYSPENVLMSGTFHWSSRDMATITEKAFFSARYPETTNEPQTKEYKKKLEIIDSAWVSKTGGVQWSSEEDMLTFRDWHKKLKTCKPYAAKRNKKRR</sequence>
<evidence type="ECO:0008006" key="3">
    <source>
        <dbReference type="Google" id="ProtNLM"/>
    </source>
</evidence>
<gene>
    <name evidence="1" type="ORF">K458DRAFT_434231</name>
</gene>
<dbReference type="AlphaFoldDB" id="A0A6G1IR54"/>